<dbReference type="EMBL" id="JBHMAU010000046">
    <property type="protein sequence ID" value="MFB9776038.1"/>
    <property type="molecule type" value="Genomic_DNA"/>
</dbReference>
<gene>
    <name evidence="2" type="ORF">ACFFN1_06430</name>
</gene>
<comment type="caution">
    <text evidence="2">The sequence shown here is derived from an EMBL/GenBank/DDBJ whole genome shotgun (WGS) entry which is preliminary data.</text>
</comment>
<feature type="transmembrane region" description="Helical" evidence="1">
    <location>
        <begin position="66"/>
        <end position="85"/>
    </location>
</feature>
<keyword evidence="1" id="KW-0472">Membrane</keyword>
<evidence type="ECO:0000313" key="2">
    <source>
        <dbReference type="EMBL" id="MFB9776038.1"/>
    </source>
</evidence>
<dbReference type="PROSITE" id="PS51257">
    <property type="entry name" value="PROKAR_LIPOPROTEIN"/>
    <property type="match status" value="1"/>
</dbReference>
<dbReference type="Proteomes" id="UP001589707">
    <property type="component" value="Unassembled WGS sequence"/>
</dbReference>
<keyword evidence="1" id="KW-0812">Transmembrane</keyword>
<keyword evidence="1" id="KW-1133">Transmembrane helix</keyword>
<evidence type="ECO:0000313" key="3">
    <source>
        <dbReference type="Proteomes" id="UP001589707"/>
    </source>
</evidence>
<feature type="transmembrane region" description="Helical" evidence="1">
    <location>
        <begin position="32"/>
        <end position="54"/>
    </location>
</feature>
<feature type="transmembrane region" description="Helical" evidence="1">
    <location>
        <begin position="7"/>
        <end position="26"/>
    </location>
</feature>
<proteinExistence type="predicted"/>
<keyword evidence="3" id="KW-1185">Reference proteome</keyword>
<name>A0ABV5X0V7_9MICO</name>
<sequence>MHVRLNLAGWLTMIPPLLAMACVVGLTNGATAAEVSVIGLCLAMTAAAHALTTISPKRLSTGGTSVFGTTTLTFLIAGIILHTLVAHSLPLGTRRERLAIG</sequence>
<protein>
    <submittedName>
        <fullName evidence="2">Uncharacterized protein</fullName>
    </submittedName>
</protein>
<reference evidence="2 3" key="1">
    <citation type="submission" date="2024-09" db="EMBL/GenBank/DDBJ databases">
        <authorList>
            <person name="Sun Q."/>
            <person name="Mori K."/>
        </authorList>
    </citation>
    <scope>NUCLEOTIDE SEQUENCE [LARGE SCALE GENOMIC DNA]</scope>
    <source>
        <strain evidence="2 3">JCM 11683</strain>
    </source>
</reference>
<accession>A0ABV5X0V7</accession>
<dbReference type="RefSeq" id="WP_376839668.1">
    <property type="nucleotide sequence ID" value="NZ_JBHMAU010000046.1"/>
</dbReference>
<organism evidence="2 3">
    <name type="scientific">Brevibacterium otitidis</name>
    <dbReference type="NCBI Taxonomy" id="53364"/>
    <lineage>
        <taxon>Bacteria</taxon>
        <taxon>Bacillati</taxon>
        <taxon>Actinomycetota</taxon>
        <taxon>Actinomycetes</taxon>
        <taxon>Micrococcales</taxon>
        <taxon>Brevibacteriaceae</taxon>
        <taxon>Brevibacterium</taxon>
    </lineage>
</organism>
<evidence type="ECO:0000256" key="1">
    <source>
        <dbReference type="SAM" id="Phobius"/>
    </source>
</evidence>